<organism evidence="4 5">
    <name type="scientific">Pseudaquabacterium inlustre</name>
    <dbReference type="NCBI Taxonomy" id="2984192"/>
    <lineage>
        <taxon>Bacteria</taxon>
        <taxon>Pseudomonadati</taxon>
        <taxon>Pseudomonadota</taxon>
        <taxon>Betaproteobacteria</taxon>
        <taxon>Burkholderiales</taxon>
        <taxon>Sphaerotilaceae</taxon>
        <taxon>Pseudaquabacterium</taxon>
    </lineage>
</organism>
<dbReference type="InterPro" id="IPR000160">
    <property type="entry name" value="GGDEF_dom"/>
</dbReference>
<dbReference type="EC" id="2.7.7.65" evidence="1"/>
<feature type="domain" description="GGDEF" evidence="3">
    <location>
        <begin position="197"/>
        <end position="326"/>
    </location>
</feature>
<dbReference type="GO" id="GO:0052621">
    <property type="term" value="F:diguanylate cyclase activity"/>
    <property type="evidence" value="ECO:0007669"/>
    <property type="project" value="UniProtKB-EC"/>
</dbReference>
<keyword evidence="5" id="KW-1185">Reference proteome</keyword>
<proteinExistence type="predicted"/>
<dbReference type="PROSITE" id="PS50887">
    <property type="entry name" value="GGDEF"/>
    <property type="match status" value="1"/>
</dbReference>
<comment type="catalytic activity">
    <reaction evidence="2">
        <text>2 GTP = 3',3'-c-di-GMP + 2 diphosphate</text>
        <dbReference type="Rhea" id="RHEA:24898"/>
        <dbReference type="ChEBI" id="CHEBI:33019"/>
        <dbReference type="ChEBI" id="CHEBI:37565"/>
        <dbReference type="ChEBI" id="CHEBI:58805"/>
        <dbReference type="EC" id="2.7.7.65"/>
    </reaction>
</comment>
<dbReference type="Proteomes" id="UP001365405">
    <property type="component" value="Unassembled WGS sequence"/>
</dbReference>
<dbReference type="CDD" id="cd01949">
    <property type="entry name" value="GGDEF"/>
    <property type="match status" value="1"/>
</dbReference>
<dbReference type="RefSeq" id="WP_341411495.1">
    <property type="nucleotide sequence ID" value="NZ_JBBUTH010000008.1"/>
</dbReference>
<reference evidence="4 5" key="1">
    <citation type="submission" date="2024-04" db="EMBL/GenBank/DDBJ databases">
        <title>Novel species of the genus Ideonella isolated from streams.</title>
        <authorList>
            <person name="Lu H."/>
        </authorList>
    </citation>
    <scope>NUCLEOTIDE SEQUENCE [LARGE SCALE GENOMIC DNA]</scope>
    <source>
        <strain evidence="4 5">DXS22W</strain>
    </source>
</reference>
<gene>
    <name evidence="4" type="ORF">AACH10_16220</name>
</gene>
<evidence type="ECO:0000313" key="5">
    <source>
        <dbReference type="Proteomes" id="UP001365405"/>
    </source>
</evidence>
<evidence type="ECO:0000256" key="2">
    <source>
        <dbReference type="ARBA" id="ARBA00034247"/>
    </source>
</evidence>
<dbReference type="Pfam" id="PF00990">
    <property type="entry name" value="GGDEF"/>
    <property type="match status" value="1"/>
</dbReference>
<evidence type="ECO:0000256" key="1">
    <source>
        <dbReference type="ARBA" id="ARBA00012528"/>
    </source>
</evidence>
<dbReference type="Gene3D" id="3.30.70.270">
    <property type="match status" value="1"/>
</dbReference>
<dbReference type="PANTHER" id="PTHR45138:SF9">
    <property type="entry name" value="DIGUANYLATE CYCLASE DGCM-RELATED"/>
    <property type="match status" value="1"/>
</dbReference>
<dbReference type="EMBL" id="JBBUTH010000008">
    <property type="protein sequence ID" value="MEK8051798.1"/>
    <property type="molecule type" value="Genomic_DNA"/>
</dbReference>
<dbReference type="SMART" id="SM00267">
    <property type="entry name" value="GGDEF"/>
    <property type="match status" value="1"/>
</dbReference>
<dbReference type="InterPro" id="IPR029787">
    <property type="entry name" value="Nucleotide_cyclase"/>
</dbReference>
<dbReference type="NCBIfam" id="TIGR00254">
    <property type="entry name" value="GGDEF"/>
    <property type="match status" value="1"/>
</dbReference>
<sequence>MSELIDHLTSLTRLRDADVLDTALAELARDLMQCDGVAIHRLVHDGSQQRWLTTAMAVPPDVAASPASQACPLLSPCARPECGSLPLREDRPHWLSCLTSQQACPLPRPGFRWLQPLTEACGVPTPGVIEFAQHQALAPGQLRMVASLLRFYRQLRGLIDENERDGLTGLLNRKTFDESFVRAAQGQLGGTRPGQGHRWWLGLVDIDHFKRVNDTHGHLIGDEVLLLTAQLMRSTCRLGDRLYRFGGEEFVVLLSAPDESHAFAAFERLRSGIEAHDFPQVRRLTVSVGFTAVDPDDTPSSAFERADQAVYAAKQAGRNRTLAHQAPAASTAGEAAVGAVEFF</sequence>
<keyword evidence="4" id="KW-0808">Transferase</keyword>
<name>A0ABU9CJG4_9BURK</name>
<dbReference type="InterPro" id="IPR043128">
    <property type="entry name" value="Rev_trsase/Diguanyl_cyclase"/>
</dbReference>
<evidence type="ECO:0000313" key="4">
    <source>
        <dbReference type="EMBL" id="MEK8051798.1"/>
    </source>
</evidence>
<protein>
    <recommendedName>
        <fullName evidence="1">diguanylate cyclase</fullName>
        <ecNumber evidence="1">2.7.7.65</ecNumber>
    </recommendedName>
</protein>
<dbReference type="PANTHER" id="PTHR45138">
    <property type="entry name" value="REGULATORY COMPONENTS OF SENSORY TRANSDUCTION SYSTEM"/>
    <property type="match status" value="1"/>
</dbReference>
<keyword evidence="4" id="KW-0548">Nucleotidyltransferase</keyword>
<comment type="caution">
    <text evidence="4">The sequence shown here is derived from an EMBL/GenBank/DDBJ whole genome shotgun (WGS) entry which is preliminary data.</text>
</comment>
<accession>A0ABU9CJG4</accession>
<dbReference type="SUPFAM" id="SSF55073">
    <property type="entry name" value="Nucleotide cyclase"/>
    <property type="match status" value="1"/>
</dbReference>
<dbReference type="InterPro" id="IPR050469">
    <property type="entry name" value="Diguanylate_Cyclase"/>
</dbReference>
<evidence type="ECO:0000259" key="3">
    <source>
        <dbReference type="PROSITE" id="PS50887"/>
    </source>
</evidence>